<dbReference type="PROSITE" id="PS50850">
    <property type="entry name" value="MFS"/>
    <property type="match status" value="1"/>
</dbReference>
<dbReference type="FunFam" id="1.20.1250.20:FF:000196">
    <property type="entry name" value="MFS toxin efflux pump (AflT)"/>
    <property type="match status" value="1"/>
</dbReference>
<dbReference type="GO" id="GO:0022857">
    <property type="term" value="F:transmembrane transporter activity"/>
    <property type="evidence" value="ECO:0007669"/>
    <property type="project" value="InterPro"/>
</dbReference>
<dbReference type="EMBL" id="MVBO01000245">
    <property type="protein sequence ID" value="OZJ01763.1"/>
    <property type="molecule type" value="Genomic_DNA"/>
</dbReference>
<feature type="compositionally biased region" description="Basic and acidic residues" evidence="5">
    <location>
        <begin position="67"/>
        <end position="77"/>
    </location>
</feature>
<evidence type="ECO:0000256" key="4">
    <source>
        <dbReference type="ARBA" id="ARBA00023136"/>
    </source>
</evidence>
<dbReference type="InterPro" id="IPR036259">
    <property type="entry name" value="MFS_trans_sf"/>
</dbReference>
<evidence type="ECO:0000313" key="8">
    <source>
        <dbReference type="Proteomes" id="UP000242875"/>
    </source>
</evidence>
<keyword evidence="8" id="KW-1185">Reference proteome</keyword>
<comment type="subcellular location">
    <subcellularLocation>
        <location evidence="1">Membrane</location>
        <topology evidence="1">Multi-pass membrane protein</topology>
    </subcellularLocation>
</comment>
<evidence type="ECO:0000259" key="6">
    <source>
        <dbReference type="PROSITE" id="PS50850"/>
    </source>
</evidence>
<keyword evidence="4" id="KW-0472">Membrane</keyword>
<keyword evidence="3" id="KW-1133">Transmembrane helix</keyword>
<dbReference type="OrthoDB" id="10021397at2759"/>
<proteinExistence type="predicted"/>
<feature type="domain" description="Major facilitator superfamily (MFS) profile" evidence="6">
    <location>
        <begin position="94"/>
        <end position="588"/>
    </location>
</feature>
<feature type="compositionally biased region" description="Polar residues" evidence="5">
    <location>
        <begin position="54"/>
        <end position="64"/>
    </location>
</feature>
<dbReference type="Gene3D" id="1.20.1720.10">
    <property type="entry name" value="Multidrug resistance protein D"/>
    <property type="match status" value="1"/>
</dbReference>
<sequence length="598" mass="63767">MTSHDSDATAVPSPASPIHDKEVEVATPAGEVLDSTNNELVKAVEGATLAGQSYEKSVEPTVNGSIDGEKTSEKEPLHEDDDVQYLEGSQLAFVVFALCLVVFCVALDNTIIATAIPMITDSFHSLNDVGWYSSAYLLCSCAFQLLFGKFYARFNKKYVFLTGLLLFEVGSVLCGAAPNSTCLIVGRAVAGLGAAGLTSGAMIIIAHSVPLAKRPYYSGLIGGMFGIASVVGPLLGGAFTDAVHATWRWCFYINLPLGGLTAVILLIWLKMPAGIKTREEGFWNTFMAFDPLGTITFVPGIICLLLALQWGGTQYPWNDGRIIALFVMFGVLIIAFIAIQIYWSARDDTRATIPVRIASKRSIFGGALFGLCLTAGFMSFVYFLPIWFQAVKGTTAVQSGIDNLPLILSLTIGSILAGVLISQTGYYVPFMYAASVFAAVGAGLISTFHVDTPTAKWIGYQILFGFGCGMGFQQPSLAAQAVLPLRDVSIGVSFVFFIQMLGGALFTSVSQNIFTNNLVKNIISAGININPQVIISTGATEIAKVLPASDLAAVLVAYNDALTKAFQVSMIMACISIVFVPLVEWKNVKGKQVELGGA</sequence>
<dbReference type="PRINTS" id="PR01036">
    <property type="entry name" value="TCRTETB"/>
</dbReference>
<feature type="region of interest" description="Disordered" evidence="5">
    <location>
        <begin position="1"/>
        <end position="37"/>
    </location>
</feature>
<keyword evidence="2" id="KW-0812">Transmembrane</keyword>
<protein>
    <recommendedName>
        <fullName evidence="6">Major facilitator superfamily (MFS) profile domain-containing protein</fullName>
    </recommendedName>
</protein>
<organism evidence="7 8">
    <name type="scientific">Bifiguratus adelaidae</name>
    <dbReference type="NCBI Taxonomy" id="1938954"/>
    <lineage>
        <taxon>Eukaryota</taxon>
        <taxon>Fungi</taxon>
        <taxon>Fungi incertae sedis</taxon>
        <taxon>Mucoromycota</taxon>
        <taxon>Mucoromycotina</taxon>
        <taxon>Endogonomycetes</taxon>
        <taxon>Endogonales</taxon>
        <taxon>Endogonales incertae sedis</taxon>
        <taxon>Bifiguratus</taxon>
    </lineage>
</organism>
<gene>
    <name evidence="7" type="ORF">BZG36_05307</name>
</gene>
<dbReference type="PANTHER" id="PTHR23501">
    <property type="entry name" value="MAJOR FACILITATOR SUPERFAMILY"/>
    <property type="match status" value="1"/>
</dbReference>
<comment type="caution">
    <text evidence="7">The sequence shown here is derived from an EMBL/GenBank/DDBJ whole genome shotgun (WGS) entry which is preliminary data.</text>
</comment>
<dbReference type="AlphaFoldDB" id="A0A261XTW6"/>
<evidence type="ECO:0000256" key="2">
    <source>
        <dbReference type="ARBA" id="ARBA00022692"/>
    </source>
</evidence>
<dbReference type="Gene3D" id="1.20.1250.20">
    <property type="entry name" value="MFS general substrate transporter like domains"/>
    <property type="match status" value="1"/>
</dbReference>
<reference evidence="7 8" key="1">
    <citation type="journal article" date="2017" name="Mycologia">
        <title>Bifiguratus adelaidae, gen. et sp. nov., a new member of Mucoromycotina in endophytic and soil-dwelling habitats.</title>
        <authorList>
            <person name="Torres-Cruz T.J."/>
            <person name="Billingsley Tobias T.L."/>
            <person name="Almatruk M."/>
            <person name="Hesse C."/>
            <person name="Kuske C.R."/>
            <person name="Desiro A."/>
            <person name="Benucci G.M."/>
            <person name="Bonito G."/>
            <person name="Stajich J.E."/>
            <person name="Dunlap C."/>
            <person name="Arnold A.E."/>
            <person name="Porras-Alfaro A."/>
        </authorList>
    </citation>
    <scope>NUCLEOTIDE SEQUENCE [LARGE SCALE GENOMIC DNA]</scope>
    <source>
        <strain evidence="7 8">AZ0501</strain>
    </source>
</reference>
<evidence type="ECO:0000256" key="5">
    <source>
        <dbReference type="SAM" id="MobiDB-lite"/>
    </source>
</evidence>
<name>A0A261XTW6_9FUNG</name>
<dbReference type="Pfam" id="PF07690">
    <property type="entry name" value="MFS_1"/>
    <property type="match status" value="1"/>
</dbReference>
<dbReference type="SUPFAM" id="SSF103473">
    <property type="entry name" value="MFS general substrate transporter"/>
    <property type="match status" value="1"/>
</dbReference>
<evidence type="ECO:0000256" key="3">
    <source>
        <dbReference type="ARBA" id="ARBA00022989"/>
    </source>
</evidence>
<dbReference type="GO" id="GO:0005886">
    <property type="term" value="C:plasma membrane"/>
    <property type="evidence" value="ECO:0007669"/>
    <property type="project" value="TreeGrafter"/>
</dbReference>
<evidence type="ECO:0000313" key="7">
    <source>
        <dbReference type="EMBL" id="OZJ01763.1"/>
    </source>
</evidence>
<dbReference type="PANTHER" id="PTHR23501:SF199">
    <property type="entry name" value="MFS EFFLUX TRANSPORTER INPD-RELATED"/>
    <property type="match status" value="1"/>
</dbReference>
<dbReference type="InterPro" id="IPR020846">
    <property type="entry name" value="MFS_dom"/>
</dbReference>
<dbReference type="FunFam" id="1.20.1720.10:FF:000012">
    <property type="entry name" value="MFS toxin efflux pump (AflT)"/>
    <property type="match status" value="1"/>
</dbReference>
<dbReference type="InterPro" id="IPR011701">
    <property type="entry name" value="MFS"/>
</dbReference>
<evidence type="ECO:0000256" key="1">
    <source>
        <dbReference type="ARBA" id="ARBA00004141"/>
    </source>
</evidence>
<dbReference type="Proteomes" id="UP000242875">
    <property type="component" value="Unassembled WGS sequence"/>
</dbReference>
<feature type="region of interest" description="Disordered" evidence="5">
    <location>
        <begin position="54"/>
        <end position="77"/>
    </location>
</feature>
<accession>A0A261XTW6</accession>
<dbReference type="CDD" id="cd17502">
    <property type="entry name" value="MFS_Azr1_MDR_like"/>
    <property type="match status" value="1"/>
</dbReference>